<feature type="transmembrane region" description="Helical" evidence="4">
    <location>
        <begin position="163"/>
        <end position="181"/>
    </location>
</feature>
<feature type="transmembrane region" description="Helical" evidence="4">
    <location>
        <begin position="47"/>
        <end position="67"/>
    </location>
</feature>
<feature type="transmembrane region" description="Helical" evidence="4">
    <location>
        <begin position="338"/>
        <end position="357"/>
    </location>
</feature>
<evidence type="ECO:0000259" key="5">
    <source>
        <dbReference type="PROSITE" id="PS50850"/>
    </source>
</evidence>
<organism evidence="6 7">
    <name type="scientific">Acinetobacter terrestris</name>
    <dbReference type="NCBI Taxonomy" id="2529843"/>
    <lineage>
        <taxon>Bacteria</taxon>
        <taxon>Pseudomonadati</taxon>
        <taxon>Pseudomonadota</taxon>
        <taxon>Gammaproteobacteria</taxon>
        <taxon>Moraxellales</taxon>
        <taxon>Moraxellaceae</taxon>
        <taxon>Acinetobacter</taxon>
        <taxon>Acinetobacter Taxon 24</taxon>
    </lineage>
</organism>
<evidence type="ECO:0000313" key="6">
    <source>
        <dbReference type="EMBL" id="MDK1683364.1"/>
    </source>
</evidence>
<proteinExistence type="predicted"/>
<feature type="transmembrane region" description="Helical" evidence="4">
    <location>
        <begin position="277"/>
        <end position="296"/>
    </location>
</feature>
<keyword evidence="1 4" id="KW-0812">Transmembrane</keyword>
<gene>
    <name evidence="6" type="ORF">QOR41_05835</name>
</gene>
<dbReference type="Pfam" id="PF07690">
    <property type="entry name" value="MFS_1"/>
    <property type="match status" value="1"/>
</dbReference>
<feature type="transmembrane region" description="Helical" evidence="4">
    <location>
        <begin position="133"/>
        <end position="151"/>
    </location>
</feature>
<dbReference type="SUPFAM" id="SSF103473">
    <property type="entry name" value="MFS general substrate transporter"/>
    <property type="match status" value="1"/>
</dbReference>
<dbReference type="Gene3D" id="1.20.1250.20">
    <property type="entry name" value="MFS general substrate transporter like domains"/>
    <property type="match status" value="1"/>
</dbReference>
<protein>
    <submittedName>
        <fullName evidence="6">MFS transporter</fullName>
    </submittedName>
</protein>
<dbReference type="AlphaFoldDB" id="A0AAW6UN37"/>
<feature type="transmembrane region" description="Helical" evidence="4">
    <location>
        <begin position="302"/>
        <end position="326"/>
    </location>
</feature>
<feature type="transmembrane region" description="Helical" evidence="4">
    <location>
        <begin position="100"/>
        <end position="121"/>
    </location>
</feature>
<comment type="caution">
    <text evidence="6">The sequence shown here is derived from an EMBL/GenBank/DDBJ whole genome shotgun (WGS) entry which is preliminary data.</text>
</comment>
<feature type="transmembrane region" description="Helical" evidence="4">
    <location>
        <begin position="244"/>
        <end position="265"/>
    </location>
</feature>
<dbReference type="RefSeq" id="WP_131317913.1">
    <property type="nucleotide sequence ID" value="NZ_JASKNE010000001.1"/>
</dbReference>
<evidence type="ECO:0000256" key="4">
    <source>
        <dbReference type="SAM" id="Phobius"/>
    </source>
</evidence>
<keyword evidence="2 4" id="KW-1133">Transmembrane helix</keyword>
<dbReference type="PANTHER" id="PTHR42910">
    <property type="entry name" value="TRANSPORTER SCO4007-RELATED"/>
    <property type="match status" value="1"/>
</dbReference>
<feature type="transmembrane region" description="Helical" evidence="4">
    <location>
        <begin position="217"/>
        <end position="238"/>
    </location>
</feature>
<feature type="domain" description="Major facilitator superfamily (MFS) profile" evidence="5">
    <location>
        <begin position="1"/>
        <end position="390"/>
    </location>
</feature>
<dbReference type="GO" id="GO:0022857">
    <property type="term" value="F:transmembrane transporter activity"/>
    <property type="evidence" value="ECO:0007669"/>
    <property type="project" value="InterPro"/>
</dbReference>
<accession>A0AAW6UN37</accession>
<reference evidence="6" key="1">
    <citation type="submission" date="2023-04" db="EMBL/GenBank/DDBJ databases">
        <title>The environmental microbiomes in feedlot watering bowls are a reservoir of florfenicol resistance for bovine respiratory disease pathogens.</title>
        <authorList>
            <person name="Kos D.W."/>
            <person name="Ruzzini A.C."/>
            <person name="Schreiner B."/>
            <person name="Jelinski M.D."/>
        </authorList>
    </citation>
    <scope>NUCLEOTIDE SEQUENCE</scope>
    <source>
        <strain evidence="6">WB3</strain>
    </source>
</reference>
<feature type="transmembrane region" description="Helical" evidence="4">
    <location>
        <begin position="76"/>
        <end position="94"/>
    </location>
</feature>
<keyword evidence="3 4" id="KW-0472">Membrane</keyword>
<feature type="transmembrane region" description="Helical" evidence="4">
    <location>
        <begin position="9"/>
        <end position="27"/>
    </location>
</feature>
<dbReference type="PROSITE" id="PS50850">
    <property type="entry name" value="MFS"/>
    <property type="match status" value="1"/>
</dbReference>
<evidence type="ECO:0000313" key="7">
    <source>
        <dbReference type="Proteomes" id="UP001241935"/>
    </source>
</evidence>
<evidence type="ECO:0000256" key="2">
    <source>
        <dbReference type="ARBA" id="ARBA00022989"/>
    </source>
</evidence>
<dbReference type="InterPro" id="IPR020846">
    <property type="entry name" value="MFS_dom"/>
</dbReference>
<dbReference type="InterPro" id="IPR036259">
    <property type="entry name" value="MFS_trans_sf"/>
</dbReference>
<dbReference type="Proteomes" id="UP001241935">
    <property type="component" value="Unassembled WGS sequence"/>
</dbReference>
<name>A0AAW6UN37_9GAMM</name>
<dbReference type="EMBL" id="JASKNE010000001">
    <property type="protein sequence ID" value="MDK1683364.1"/>
    <property type="molecule type" value="Genomic_DNA"/>
</dbReference>
<evidence type="ECO:0000256" key="3">
    <source>
        <dbReference type="ARBA" id="ARBA00023136"/>
    </source>
</evidence>
<dbReference type="CDD" id="cd17324">
    <property type="entry name" value="MFS_NepI_like"/>
    <property type="match status" value="1"/>
</dbReference>
<sequence>MSQSLFSRSFILIMAITCGVCAGSNYYNQPLIYAMAKSLGVTVEQSAVTIVISQFAYALGLIVLIPLGDKYSKRKIIISLMVICGLAQICISFSQQLWSLYFFTFIATTFSIASQVLIPFISSIVESEKMSEIIGTLMSGLFLGILLARSYAGIITTIADWHLVYLSSGLLIILLAVVMYFKLPVPAASNKNLKLLQIYKSMFSIAMHSPQLIRRSCVGATAFASMILALSTMAFVLANPPYSFSELYIGFFGLVGAAGVFATKWAGKQIDQSKEKFVAVLGCTLLIIQWLLLYFAQHSLLAYVFGLLCGYSALSMIHVLNQSLILRSADETRSRQHSIYMFIYFMGAAVGSMAGLYAWYHWGWSGCCIVGLAFSLMTVFFDVLDRKHMQASAV</sequence>
<feature type="transmembrane region" description="Helical" evidence="4">
    <location>
        <begin position="363"/>
        <end position="384"/>
    </location>
</feature>
<evidence type="ECO:0000256" key="1">
    <source>
        <dbReference type="ARBA" id="ARBA00022692"/>
    </source>
</evidence>
<dbReference type="InterPro" id="IPR011701">
    <property type="entry name" value="MFS"/>
</dbReference>
<dbReference type="PANTHER" id="PTHR42910:SF1">
    <property type="entry name" value="MAJOR FACILITATOR SUPERFAMILY (MFS) PROFILE DOMAIN-CONTAINING PROTEIN"/>
    <property type="match status" value="1"/>
</dbReference>